<keyword evidence="3" id="KW-0234">DNA repair</keyword>
<keyword evidence="3" id="KW-0413">Isomerase</keyword>
<keyword evidence="2 3" id="KW-0067">ATP-binding</keyword>
<dbReference type="InterPro" id="IPR027417">
    <property type="entry name" value="P-loop_NTPase"/>
</dbReference>
<sequence length="588" mass="62099">MTATVSDSFLPDQLARLFARLDPEHGPALQPLLQRLLAAVAGGHVCLAGLSGDDYARLRHSPLAGRAGNYTPLVLDEGGRLYLARHWQDETQLVAALTRLARDPQPLGGDIESVLDALFGPADAGDWQRLAARLATERRFMVISGGPGTGKTTTVVRLLAALAALSPRPLVMAMAAPTGKAAARLTESVRAARDALPVADAVRAQLPDKAQTLHRLIGLIPGTARPRQHAANPLPLDVLVVDEASMVDLSLMAQTVAALPSHARLILLGDRDQLASVEAGAVLGDICSRQAWRSDTAQRLAAAGVSLPGDIDDSAILADSVVVLQKSHRFGADSGIGRLARAVNAAALDEVHALLAQPELSDIQLQPALPDGAGLLAQRAGYWQALAQLDEADSDWAPLFAAFHRFMLLAAERHTVAAINAQIETELEKLGRKAAGSDWYAGRPVMVTRNDYGIGLFNGDIGLTVAREGRLRVVFPTTDGGWREVAPARLPEHDTVYAMTVHKSQGSEFASVWLALPAAPSAVLTRALVYTAITRARDMFVLAGNPAVLEAGVLNAPPRQSGLAGRLWPQPGAYGLLSAGAEAVAEGH</sequence>
<keyword evidence="3" id="KW-0378">Hydrolase</keyword>
<accession>A0ABQ3H5T6</accession>
<dbReference type="InterPro" id="IPR006344">
    <property type="entry name" value="RecD"/>
</dbReference>
<evidence type="ECO:0000256" key="3">
    <source>
        <dbReference type="HAMAP-Rule" id="MF_01487"/>
    </source>
</evidence>
<evidence type="ECO:0000256" key="2">
    <source>
        <dbReference type="ARBA" id="ARBA00022840"/>
    </source>
</evidence>
<evidence type="ECO:0000313" key="6">
    <source>
        <dbReference type="Proteomes" id="UP000662678"/>
    </source>
</evidence>
<comment type="function">
    <text evidence="3">A helicase/nuclease that prepares dsDNA breaks (DSB) for recombinational DNA repair. Binds to DSBs and unwinds DNA via a highly rapid and processive ATP-dependent bidirectional helicase activity. Unwinds dsDNA until it encounters a Chi (crossover hotspot instigator) sequence from the 3' direction. Cuts ssDNA a few nucleotides 3' to the Chi site. The properties and activities of the enzyme are changed at Chi. The Chi-altered holoenzyme produces a long 3'-ssDNA overhang and facilitates RecA-binding to the ssDNA for homologous DNA recombination and repair. Holoenzyme degrades any linearized DNA that is unable to undergo homologous recombination. In the holoenzyme this subunit has ssDNA-dependent ATPase and 5'-3' helicase activity. When added to pre-assembled RecBC greatly stimulates nuclease activity and augments holoenzyme processivity. Negatively regulates the RecA-loading ability of RecBCD.</text>
</comment>
<comment type="caution">
    <text evidence="5">The sequence shown here is derived from an EMBL/GenBank/DDBJ whole genome shotgun (WGS) entry which is preliminary data.</text>
</comment>
<dbReference type="NCBIfam" id="TIGR01447">
    <property type="entry name" value="recD"/>
    <property type="match status" value="1"/>
</dbReference>
<protein>
    <recommendedName>
        <fullName evidence="3">RecBCD enzyme subunit RecD</fullName>
        <ecNumber evidence="3">5.6.2.3</ecNumber>
    </recommendedName>
    <alternativeName>
        <fullName evidence="3">DNA 5'-3' helicase subunit RecD</fullName>
    </alternativeName>
    <alternativeName>
        <fullName evidence="3">Exonuclease V subunit RecD</fullName>
        <shortName evidence="3">ExoV subunit RecD</shortName>
    </alternativeName>
    <alternativeName>
        <fullName evidence="3">Helicase/nuclease RecBCD subunit RecD</fullName>
    </alternativeName>
</protein>
<reference evidence="6" key="1">
    <citation type="journal article" date="2019" name="Int. J. Syst. Evol. Microbiol.">
        <title>The Global Catalogue of Microorganisms (GCM) 10K type strain sequencing project: providing services to taxonomists for standard genome sequencing and annotation.</title>
        <authorList>
            <consortium name="The Broad Institute Genomics Platform"/>
            <consortium name="The Broad Institute Genome Sequencing Center for Infectious Disease"/>
            <person name="Wu L."/>
            <person name="Ma J."/>
        </authorList>
    </citation>
    <scope>NUCLEOTIDE SEQUENCE [LARGE SCALE GENOMIC DNA]</scope>
    <source>
        <strain evidence="6">KCTC 23713</strain>
    </source>
</reference>
<feature type="binding site" evidence="3">
    <location>
        <begin position="145"/>
        <end position="152"/>
    </location>
    <ligand>
        <name>ATP</name>
        <dbReference type="ChEBI" id="CHEBI:30616"/>
    </ligand>
</feature>
<dbReference type="Proteomes" id="UP000662678">
    <property type="component" value="Unassembled WGS sequence"/>
</dbReference>
<organism evidence="5 6">
    <name type="scientific">Vogesella fluminis</name>
    <dbReference type="NCBI Taxonomy" id="1069161"/>
    <lineage>
        <taxon>Bacteria</taxon>
        <taxon>Pseudomonadati</taxon>
        <taxon>Pseudomonadota</taxon>
        <taxon>Betaproteobacteria</taxon>
        <taxon>Neisseriales</taxon>
        <taxon>Chromobacteriaceae</taxon>
        <taxon>Vogesella</taxon>
    </lineage>
</organism>
<keyword evidence="6" id="KW-1185">Reference proteome</keyword>
<comment type="subunit">
    <text evidence="3">Heterotrimer of RecB, RecC and RecD. All subunits contribute to DNA-binding.</text>
</comment>
<dbReference type="PANTHER" id="PTHR43788">
    <property type="entry name" value="DNA2/NAM7 HELICASE FAMILY MEMBER"/>
    <property type="match status" value="1"/>
</dbReference>
<comment type="catalytic activity">
    <reaction evidence="3">
        <text>ATP + H2O = ADP + phosphate + H(+)</text>
        <dbReference type="Rhea" id="RHEA:13065"/>
        <dbReference type="ChEBI" id="CHEBI:15377"/>
        <dbReference type="ChEBI" id="CHEBI:15378"/>
        <dbReference type="ChEBI" id="CHEBI:30616"/>
        <dbReference type="ChEBI" id="CHEBI:43474"/>
        <dbReference type="ChEBI" id="CHEBI:456216"/>
        <dbReference type="EC" id="5.6.2.3"/>
    </reaction>
</comment>
<keyword evidence="3" id="KW-0227">DNA damage</keyword>
<dbReference type="EMBL" id="BMYP01000002">
    <property type="protein sequence ID" value="GHD71024.1"/>
    <property type="molecule type" value="Genomic_DNA"/>
</dbReference>
<keyword evidence="3" id="KW-0540">Nuclease</keyword>
<dbReference type="RefSeq" id="WP_189351793.1">
    <property type="nucleotide sequence ID" value="NZ_BMYP01000002.1"/>
</dbReference>
<dbReference type="Pfam" id="PF13245">
    <property type="entry name" value="AAA_19"/>
    <property type="match status" value="1"/>
</dbReference>
<comment type="similarity">
    <text evidence="3">Belongs to the RecD family.</text>
</comment>
<gene>
    <name evidence="3 5" type="primary">recD</name>
    <name evidence="5" type="ORF">GCM10011419_02140</name>
</gene>
<dbReference type="CDD" id="cd18809">
    <property type="entry name" value="SF1_C_RecD"/>
    <property type="match status" value="1"/>
</dbReference>
<evidence type="ECO:0000313" key="5">
    <source>
        <dbReference type="EMBL" id="GHD71024.1"/>
    </source>
</evidence>
<keyword evidence="3" id="KW-0347">Helicase</keyword>
<evidence type="ECO:0000259" key="4">
    <source>
        <dbReference type="Pfam" id="PF13538"/>
    </source>
</evidence>
<dbReference type="PANTHER" id="PTHR43788:SF6">
    <property type="entry name" value="DNA HELICASE B"/>
    <property type="match status" value="1"/>
</dbReference>
<dbReference type="Gene3D" id="3.40.50.300">
    <property type="entry name" value="P-loop containing nucleotide triphosphate hydrolases"/>
    <property type="match status" value="3"/>
</dbReference>
<feature type="domain" description="UvrD-like helicase C-terminal" evidence="4">
    <location>
        <begin position="496"/>
        <end position="538"/>
    </location>
</feature>
<comment type="miscellaneous">
    <text evidence="3">In the RecBCD complex, RecB has a slow 3'-5' helicase, an exonuclease activity and loads RecA onto ssDNA, RecD has a fast 5'-3' helicase activity, while RecC stimulates the ATPase and processivity of the RecB helicase and contributes to recognition of the Chi site.</text>
</comment>
<dbReference type="SUPFAM" id="SSF52540">
    <property type="entry name" value="P-loop containing nucleoside triphosphate hydrolases"/>
    <property type="match status" value="2"/>
</dbReference>
<keyword evidence="3" id="KW-0269">Exonuclease</keyword>
<proteinExistence type="inferred from homology"/>
<keyword evidence="1 3" id="KW-0547">Nucleotide-binding</keyword>
<keyword evidence="3" id="KW-0238">DNA-binding</keyword>
<dbReference type="InterPro" id="IPR027785">
    <property type="entry name" value="UvrD-like_helicase_C"/>
</dbReference>
<evidence type="ECO:0000256" key="1">
    <source>
        <dbReference type="ARBA" id="ARBA00022741"/>
    </source>
</evidence>
<name>A0ABQ3H5T6_9NEIS</name>
<dbReference type="EC" id="5.6.2.3" evidence="3"/>
<dbReference type="CDD" id="cd17933">
    <property type="entry name" value="DEXSc_RecD-like"/>
    <property type="match status" value="1"/>
</dbReference>
<dbReference type="InterPro" id="IPR050534">
    <property type="entry name" value="Coronavir_polyprotein_1ab"/>
</dbReference>
<dbReference type="Pfam" id="PF13538">
    <property type="entry name" value="UvrD_C_2"/>
    <property type="match status" value="1"/>
</dbReference>
<dbReference type="HAMAP" id="MF_01487">
    <property type="entry name" value="RecD"/>
    <property type="match status" value="1"/>
</dbReference>